<keyword evidence="10" id="KW-1185">Reference proteome</keyword>
<name>A0A6I3SMY5_HELMO</name>
<reference evidence="9 10" key="1">
    <citation type="submission" date="2019-11" db="EMBL/GenBank/DDBJ databases">
        <title>Whole-genome sequence of a the green, strictly anaerobic photosynthetic bacterium Heliobacillus mobilis DSM 6151.</title>
        <authorList>
            <person name="Kyndt J.A."/>
            <person name="Meyer T.E."/>
        </authorList>
    </citation>
    <scope>NUCLEOTIDE SEQUENCE [LARGE SCALE GENOMIC DNA]</scope>
    <source>
        <strain evidence="9 10">DSM 6151</strain>
    </source>
</reference>
<evidence type="ECO:0000313" key="9">
    <source>
        <dbReference type="EMBL" id="MTV50075.1"/>
    </source>
</evidence>
<dbReference type="InterPro" id="IPR036482">
    <property type="entry name" value="Regulatory_HutP_sf"/>
</dbReference>
<gene>
    <name evidence="9" type="ORF">GJ688_13950</name>
</gene>
<evidence type="ECO:0000313" key="10">
    <source>
        <dbReference type="Proteomes" id="UP000430670"/>
    </source>
</evidence>
<accession>A0A6I3SMY5</accession>
<keyword evidence="6" id="KW-0805">Transcription regulation</keyword>
<evidence type="ECO:0000256" key="1">
    <source>
        <dbReference type="ARBA" id="ARBA00002945"/>
    </source>
</evidence>
<evidence type="ECO:0000256" key="3">
    <source>
        <dbReference type="ARBA" id="ARBA00011643"/>
    </source>
</evidence>
<keyword evidence="7" id="KW-0010">Activator</keyword>
<dbReference type="CDD" id="cd11640">
    <property type="entry name" value="HutP"/>
    <property type="match status" value="1"/>
</dbReference>
<evidence type="ECO:0000256" key="7">
    <source>
        <dbReference type="ARBA" id="ARBA00023159"/>
    </source>
</evidence>
<dbReference type="OrthoDB" id="1724774at2"/>
<dbReference type="Pfam" id="PF09021">
    <property type="entry name" value="HutP"/>
    <property type="match status" value="1"/>
</dbReference>
<evidence type="ECO:0000256" key="2">
    <source>
        <dbReference type="ARBA" id="ARBA00009992"/>
    </source>
</evidence>
<protein>
    <recommendedName>
        <fullName evidence="4">Hut operon positive regulatory protein</fullName>
    </recommendedName>
</protein>
<keyword evidence="5" id="KW-0694">RNA-binding</keyword>
<dbReference type="EMBL" id="WNKU01000018">
    <property type="protein sequence ID" value="MTV50075.1"/>
    <property type="molecule type" value="Genomic_DNA"/>
</dbReference>
<dbReference type="AlphaFoldDB" id="A0A6I3SMY5"/>
<comment type="caution">
    <text evidence="9">The sequence shown here is derived from an EMBL/GenBank/DDBJ whole genome shotgun (WGS) entry which is preliminary data.</text>
</comment>
<evidence type="ECO:0000256" key="5">
    <source>
        <dbReference type="ARBA" id="ARBA00022884"/>
    </source>
</evidence>
<sequence length="140" mass="15287">MENISIERAAIKLVMCETREEELEIRRYLQEYLGFYNVVTEIGGIAGVLMNSGKLINSVIAAAINEDVIRNTSQNVHAVVNATLDAMNGVFHKLHLNASVALSVSVISDGGWVAVGIFGKYSLHPKIEHCRVGLGFMNLS</sequence>
<comment type="subunit">
    <text evidence="3">Homohexamer.</text>
</comment>
<dbReference type="SUPFAM" id="SSF111064">
    <property type="entry name" value="Hut operon positive regulatory protein HutP"/>
    <property type="match status" value="1"/>
</dbReference>
<dbReference type="Gene3D" id="3.40.1510.10">
    <property type="entry name" value="Hut operon regulatory protein HutP"/>
    <property type="match status" value="1"/>
</dbReference>
<comment type="similarity">
    <text evidence="2">Belongs to the HutP family.</text>
</comment>
<proteinExistence type="inferred from homology"/>
<keyword evidence="8" id="KW-0804">Transcription</keyword>
<evidence type="ECO:0000256" key="8">
    <source>
        <dbReference type="ARBA" id="ARBA00023163"/>
    </source>
</evidence>
<dbReference type="GO" id="GO:0003723">
    <property type="term" value="F:RNA binding"/>
    <property type="evidence" value="ECO:0007669"/>
    <property type="project" value="UniProtKB-KW"/>
</dbReference>
<evidence type="ECO:0000256" key="6">
    <source>
        <dbReference type="ARBA" id="ARBA00023015"/>
    </source>
</evidence>
<evidence type="ECO:0000256" key="4">
    <source>
        <dbReference type="ARBA" id="ARBA00019377"/>
    </source>
</evidence>
<dbReference type="InterPro" id="IPR015111">
    <property type="entry name" value="Regulatory_HutP"/>
</dbReference>
<organism evidence="9 10">
    <name type="scientific">Heliobacterium mobile</name>
    <name type="common">Heliobacillus mobilis</name>
    <dbReference type="NCBI Taxonomy" id="28064"/>
    <lineage>
        <taxon>Bacteria</taxon>
        <taxon>Bacillati</taxon>
        <taxon>Bacillota</taxon>
        <taxon>Clostridia</taxon>
        <taxon>Eubacteriales</taxon>
        <taxon>Heliobacteriaceae</taxon>
        <taxon>Heliobacterium</taxon>
    </lineage>
</organism>
<dbReference type="Proteomes" id="UP000430670">
    <property type="component" value="Unassembled WGS sequence"/>
</dbReference>
<comment type="function">
    <text evidence="1">Antiterminator that binds to cis-acting regulatory sequences on the mRNA in the presence of histidine, thereby suppressing transcription termination and activating the hut operon for histidine utilization.</text>
</comment>